<proteinExistence type="predicted"/>
<evidence type="ECO:0000313" key="1">
    <source>
        <dbReference type="EMBL" id="SVB76981.1"/>
    </source>
</evidence>
<gene>
    <name evidence="1" type="ORF">METZ01_LOCUS229835</name>
</gene>
<organism evidence="1">
    <name type="scientific">marine metagenome</name>
    <dbReference type="NCBI Taxonomy" id="408172"/>
    <lineage>
        <taxon>unclassified sequences</taxon>
        <taxon>metagenomes</taxon>
        <taxon>ecological metagenomes</taxon>
    </lineage>
</organism>
<reference evidence="1" key="1">
    <citation type="submission" date="2018-05" db="EMBL/GenBank/DDBJ databases">
        <authorList>
            <person name="Lanie J.A."/>
            <person name="Ng W.-L."/>
            <person name="Kazmierczak K.M."/>
            <person name="Andrzejewski T.M."/>
            <person name="Davidsen T.M."/>
            <person name="Wayne K.J."/>
            <person name="Tettelin H."/>
            <person name="Glass J.I."/>
            <person name="Rusch D."/>
            <person name="Podicherti R."/>
            <person name="Tsui H.-C.T."/>
            <person name="Winkler M.E."/>
        </authorList>
    </citation>
    <scope>NUCLEOTIDE SEQUENCE</scope>
</reference>
<name>A0A382GS32_9ZZZZ</name>
<accession>A0A382GS32</accession>
<sequence>MAGGLPTAQIRCWATFSVIIGTTAGWCFTEQHGQSQSVEDSLLLGDGRHFGRSSDRPGVVYSWLIQKEKKG</sequence>
<dbReference type="AlphaFoldDB" id="A0A382GS32"/>
<dbReference type="EMBL" id="UINC01056676">
    <property type="protein sequence ID" value="SVB76981.1"/>
    <property type="molecule type" value="Genomic_DNA"/>
</dbReference>
<protein>
    <submittedName>
        <fullName evidence="1">Uncharacterized protein</fullName>
    </submittedName>
</protein>